<feature type="domain" description="Major facilitator superfamily (MFS) profile" evidence="7">
    <location>
        <begin position="79"/>
        <end position="556"/>
    </location>
</feature>
<keyword evidence="2 6" id="KW-0812">Transmembrane</keyword>
<dbReference type="SUPFAM" id="SSF103473">
    <property type="entry name" value="MFS general substrate transporter"/>
    <property type="match status" value="1"/>
</dbReference>
<dbReference type="AlphaFoldDB" id="A0A1J9RX58"/>
<feature type="transmembrane region" description="Helical" evidence="6">
    <location>
        <begin position="443"/>
        <end position="464"/>
    </location>
</feature>
<accession>A0A1J9RX58</accession>
<feature type="transmembrane region" description="Helical" evidence="6">
    <location>
        <begin position="247"/>
        <end position="269"/>
    </location>
</feature>
<evidence type="ECO:0000256" key="1">
    <source>
        <dbReference type="ARBA" id="ARBA00004141"/>
    </source>
</evidence>
<dbReference type="PANTHER" id="PTHR23502">
    <property type="entry name" value="MAJOR FACILITATOR SUPERFAMILY"/>
    <property type="match status" value="1"/>
</dbReference>
<dbReference type="InterPro" id="IPR020846">
    <property type="entry name" value="MFS_dom"/>
</dbReference>
<feature type="transmembrane region" description="Helical" evidence="6">
    <location>
        <begin position="531"/>
        <end position="552"/>
    </location>
</feature>
<dbReference type="Proteomes" id="UP000183809">
    <property type="component" value="Unassembled WGS sequence"/>
</dbReference>
<name>A0A1J9RX58_9PEZI</name>
<evidence type="ECO:0000256" key="4">
    <source>
        <dbReference type="ARBA" id="ARBA00023136"/>
    </source>
</evidence>
<proteinExistence type="predicted"/>
<evidence type="ECO:0000256" key="3">
    <source>
        <dbReference type="ARBA" id="ARBA00022989"/>
    </source>
</evidence>
<feature type="transmembrane region" description="Helical" evidence="6">
    <location>
        <begin position="502"/>
        <end position="525"/>
    </location>
</feature>
<dbReference type="OrthoDB" id="2441642at2759"/>
<feature type="compositionally biased region" description="Pro residues" evidence="5">
    <location>
        <begin position="57"/>
        <end position="67"/>
    </location>
</feature>
<protein>
    <submittedName>
        <fullName evidence="8">Mfs general substrate transporter</fullName>
    </submittedName>
</protein>
<feature type="transmembrane region" description="Helical" evidence="6">
    <location>
        <begin position="114"/>
        <end position="133"/>
    </location>
</feature>
<dbReference type="PRINTS" id="PR01036">
    <property type="entry name" value="TCRTETB"/>
</dbReference>
<organism evidence="8 9">
    <name type="scientific">Diplodia corticola</name>
    <dbReference type="NCBI Taxonomy" id="236234"/>
    <lineage>
        <taxon>Eukaryota</taxon>
        <taxon>Fungi</taxon>
        <taxon>Dikarya</taxon>
        <taxon>Ascomycota</taxon>
        <taxon>Pezizomycotina</taxon>
        <taxon>Dothideomycetes</taxon>
        <taxon>Dothideomycetes incertae sedis</taxon>
        <taxon>Botryosphaeriales</taxon>
        <taxon>Botryosphaeriaceae</taxon>
        <taxon>Diplodia</taxon>
    </lineage>
</organism>
<dbReference type="RefSeq" id="XP_020128329.1">
    <property type="nucleotide sequence ID" value="XM_020275813.1"/>
</dbReference>
<keyword evidence="9" id="KW-1185">Reference proteome</keyword>
<dbReference type="PROSITE" id="PS50850">
    <property type="entry name" value="MFS"/>
    <property type="match status" value="1"/>
</dbReference>
<keyword evidence="3 6" id="KW-1133">Transmembrane helix</keyword>
<evidence type="ECO:0000256" key="5">
    <source>
        <dbReference type="SAM" id="MobiDB-lite"/>
    </source>
</evidence>
<feature type="transmembrane region" description="Helical" evidence="6">
    <location>
        <begin position="218"/>
        <end position="241"/>
    </location>
</feature>
<comment type="subcellular location">
    <subcellularLocation>
        <location evidence="1">Membrane</location>
        <topology evidence="1">Multi-pass membrane protein</topology>
    </subcellularLocation>
</comment>
<evidence type="ECO:0000313" key="8">
    <source>
        <dbReference type="EMBL" id="OJD32069.1"/>
    </source>
</evidence>
<dbReference type="Gene3D" id="1.20.1720.10">
    <property type="entry name" value="Multidrug resistance protein D"/>
    <property type="match status" value="1"/>
</dbReference>
<dbReference type="Pfam" id="PF07690">
    <property type="entry name" value="MFS_1"/>
    <property type="match status" value="1"/>
</dbReference>
<evidence type="ECO:0000259" key="7">
    <source>
        <dbReference type="PROSITE" id="PS50850"/>
    </source>
</evidence>
<dbReference type="PANTHER" id="PTHR23502:SF151">
    <property type="entry name" value="MAJOR FACILITATOR SUPERFAMILY (MFS) PROFILE DOMAIN-CONTAINING PROTEIN"/>
    <property type="match status" value="1"/>
</dbReference>
<dbReference type="GO" id="GO:0022857">
    <property type="term" value="F:transmembrane transporter activity"/>
    <property type="evidence" value="ECO:0007669"/>
    <property type="project" value="InterPro"/>
</dbReference>
<feature type="transmembrane region" description="Helical" evidence="6">
    <location>
        <begin position="179"/>
        <end position="206"/>
    </location>
</feature>
<feature type="transmembrane region" description="Helical" evidence="6">
    <location>
        <begin position="77"/>
        <end position="94"/>
    </location>
</feature>
<dbReference type="Gene3D" id="1.20.1250.20">
    <property type="entry name" value="MFS general substrate transporter like domains"/>
    <property type="match status" value="1"/>
</dbReference>
<feature type="transmembrane region" description="Helical" evidence="6">
    <location>
        <begin position="145"/>
        <end position="167"/>
    </location>
</feature>
<feature type="compositionally biased region" description="Low complexity" evidence="5">
    <location>
        <begin position="21"/>
        <end position="36"/>
    </location>
</feature>
<feature type="transmembrane region" description="Helical" evidence="6">
    <location>
        <begin position="470"/>
        <end position="490"/>
    </location>
</feature>
<dbReference type="GeneID" id="31016074"/>
<gene>
    <name evidence="8" type="ORF">BKCO1_4100050</name>
</gene>
<reference evidence="8 9" key="1">
    <citation type="submission" date="2016-10" db="EMBL/GenBank/DDBJ databases">
        <title>Proteomics and genomics reveal pathogen-plant mechanisms compatible with a hemibiotrophic lifestyle of Diplodia corticola.</title>
        <authorList>
            <person name="Fernandes I."/>
            <person name="De Jonge R."/>
            <person name="Van De Peer Y."/>
            <person name="Devreese B."/>
            <person name="Alves A."/>
            <person name="Esteves A.C."/>
        </authorList>
    </citation>
    <scope>NUCLEOTIDE SEQUENCE [LARGE SCALE GENOMIC DNA]</scope>
    <source>
        <strain evidence="8 9">CBS 112549</strain>
    </source>
</reference>
<feature type="region of interest" description="Disordered" evidence="5">
    <location>
        <begin position="1"/>
        <end position="73"/>
    </location>
</feature>
<evidence type="ECO:0000313" key="9">
    <source>
        <dbReference type="Proteomes" id="UP000183809"/>
    </source>
</evidence>
<keyword evidence="4 6" id="KW-0472">Membrane</keyword>
<dbReference type="STRING" id="236234.A0A1J9RX58"/>
<sequence>MEKAAVDTVNLSSTTPPPATSPITTTTTTTTTKPPYITTPPPSATTTATTHPHPRHPPPNTPNPPSPYSTLPPRHRLTLHLLLGLATAASPLTATTYLPLLPLLQHAFHTTPQAINLTLTVYIVCQAVSPAVFGPLSDGVGRRVVYLGTVGVYVGANVGLAVLGWGVEEGGGGWGAGAGAYAALVVLRGVQSLGASAAFAVSYGVVADVCGAGERGRVVGPLGMALNLGACVGPVVGGWVAYGSGGFAWVFWTLVGWGVGVWAAIGLWLPETLGAREREGVDGWWEGGWWSVGRRWVRRWWCGDGEEQGGGGGGGGRDRRPDETTSFLKRCRVANPLACLRIIFHRDTFLALWMHGSFYTVDYTLVAAVPAIFKDVYSFNELQTGLAYLPRGTGIIIGSYCNGRLMDLNFRVTAHKTGWTPDPTSRYSIDDFPIEKARSRGSLGLLLVSTATLVGYGWAVSSHVHVSVPLILQFIQGFWGTCFYTTYNTLLVDLYPKSPSTAAATASMVRCAMAATGVAVLQPLLDAAGLGWYFTCLGIWSGACGAAAVLLIRKKGMVWRTQRLARVHHLAA</sequence>
<dbReference type="GO" id="GO:0005886">
    <property type="term" value="C:plasma membrane"/>
    <property type="evidence" value="ECO:0007669"/>
    <property type="project" value="TreeGrafter"/>
</dbReference>
<dbReference type="InterPro" id="IPR036259">
    <property type="entry name" value="MFS_trans_sf"/>
</dbReference>
<evidence type="ECO:0000256" key="2">
    <source>
        <dbReference type="ARBA" id="ARBA00022692"/>
    </source>
</evidence>
<dbReference type="InterPro" id="IPR011701">
    <property type="entry name" value="MFS"/>
</dbReference>
<dbReference type="EMBL" id="MNUE01000041">
    <property type="protein sequence ID" value="OJD32069.1"/>
    <property type="molecule type" value="Genomic_DNA"/>
</dbReference>
<evidence type="ECO:0000256" key="6">
    <source>
        <dbReference type="SAM" id="Phobius"/>
    </source>
</evidence>
<comment type="caution">
    <text evidence="8">The sequence shown here is derived from an EMBL/GenBank/DDBJ whole genome shotgun (WGS) entry which is preliminary data.</text>
</comment>